<dbReference type="InterPro" id="IPR005543">
    <property type="entry name" value="PASTA_dom"/>
</dbReference>
<keyword evidence="2" id="KW-0812">Transmembrane</keyword>
<feature type="compositionally biased region" description="Pro residues" evidence="1">
    <location>
        <begin position="1"/>
        <end position="10"/>
    </location>
</feature>
<feature type="compositionally biased region" description="Low complexity" evidence="1">
    <location>
        <begin position="114"/>
        <end position="142"/>
    </location>
</feature>
<evidence type="ECO:0000259" key="3">
    <source>
        <dbReference type="PROSITE" id="PS51178"/>
    </source>
</evidence>
<dbReference type="Gene3D" id="3.30.10.20">
    <property type="match status" value="1"/>
</dbReference>
<accession>A0A7W7G377</accession>
<keyword evidence="2" id="KW-0472">Membrane</keyword>
<keyword evidence="5" id="KW-1185">Reference proteome</keyword>
<dbReference type="AlphaFoldDB" id="A0A7W7G377"/>
<gene>
    <name evidence="4" type="ORF">BKA14_002574</name>
</gene>
<evidence type="ECO:0000313" key="4">
    <source>
        <dbReference type="EMBL" id="MBB4692426.1"/>
    </source>
</evidence>
<evidence type="ECO:0000256" key="1">
    <source>
        <dbReference type="SAM" id="MobiDB-lite"/>
    </source>
</evidence>
<feature type="domain" description="PASTA" evidence="3">
    <location>
        <begin position="139"/>
        <end position="211"/>
    </location>
</feature>
<feature type="transmembrane region" description="Helical" evidence="2">
    <location>
        <begin position="54"/>
        <end position="76"/>
    </location>
</feature>
<keyword evidence="2" id="KW-1133">Transmembrane helix</keyword>
<dbReference type="SMART" id="SM00740">
    <property type="entry name" value="PASTA"/>
    <property type="match status" value="1"/>
</dbReference>
<reference evidence="4 5" key="1">
    <citation type="submission" date="2020-08" db="EMBL/GenBank/DDBJ databases">
        <title>Sequencing the genomes of 1000 actinobacteria strains.</title>
        <authorList>
            <person name="Klenk H.-P."/>
        </authorList>
    </citation>
    <scope>NUCLEOTIDE SEQUENCE [LARGE SCALE GENOMIC DNA]</scope>
    <source>
        <strain evidence="4 5">DSM 45518</strain>
    </source>
</reference>
<sequence length="213" mass="21666">MSYSSPPPNGDPVGPQYPSTPSDHGWSQPPGYQPPAAYGQPVPPPPAKKKNGKVVLTVVGGVLGLCCFGGVIAAAFGDDDEKATTGVAAPAATLAAEPESVPSSPVITTPPEPATVTTPPKPATVTTPPEPATVTTPPKPATATVPNLRGENAAVAADRLKQLGFTRVEFGSADKGDTWVVLPQNWTVTKQSAKAGTKLALDTLIVLTCTKQG</sequence>
<dbReference type="Pfam" id="PF03793">
    <property type="entry name" value="PASTA"/>
    <property type="match status" value="1"/>
</dbReference>
<feature type="compositionally biased region" description="Low complexity" evidence="1">
    <location>
        <begin position="95"/>
        <end position="107"/>
    </location>
</feature>
<dbReference type="CDD" id="cd06577">
    <property type="entry name" value="PASTA_pknB"/>
    <property type="match status" value="1"/>
</dbReference>
<proteinExistence type="predicted"/>
<name>A0A7W7G377_9ACTN</name>
<organism evidence="4 5">
    <name type="scientific">Paractinoplanes abujensis</name>
    <dbReference type="NCBI Taxonomy" id="882441"/>
    <lineage>
        <taxon>Bacteria</taxon>
        <taxon>Bacillati</taxon>
        <taxon>Actinomycetota</taxon>
        <taxon>Actinomycetes</taxon>
        <taxon>Micromonosporales</taxon>
        <taxon>Micromonosporaceae</taxon>
        <taxon>Paractinoplanes</taxon>
    </lineage>
</organism>
<dbReference type="Proteomes" id="UP000542742">
    <property type="component" value="Unassembled WGS sequence"/>
</dbReference>
<comment type="caution">
    <text evidence="4">The sequence shown here is derived from an EMBL/GenBank/DDBJ whole genome shotgun (WGS) entry which is preliminary data.</text>
</comment>
<protein>
    <recommendedName>
        <fullName evidence="3">PASTA domain-containing protein</fullName>
    </recommendedName>
</protein>
<evidence type="ECO:0000313" key="5">
    <source>
        <dbReference type="Proteomes" id="UP000542742"/>
    </source>
</evidence>
<feature type="region of interest" description="Disordered" evidence="1">
    <location>
        <begin position="1"/>
        <end position="48"/>
    </location>
</feature>
<evidence type="ECO:0000256" key="2">
    <source>
        <dbReference type="SAM" id="Phobius"/>
    </source>
</evidence>
<dbReference type="EMBL" id="JACHMF010000001">
    <property type="protein sequence ID" value="MBB4692426.1"/>
    <property type="molecule type" value="Genomic_DNA"/>
</dbReference>
<feature type="region of interest" description="Disordered" evidence="1">
    <location>
        <begin position="95"/>
        <end position="142"/>
    </location>
</feature>
<dbReference type="RefSeq" id="WP_184951145.1">
    <property type="nucleotide sequence ID" value="NZ_BOMC01000077.1"/>
</dbReference>
<dbReference type="PROSITE" id="PS51178">
    <property type="entry name" value="PASTA"/>
    <property type="match status" value="1"/>
</dbReference>